<dbReference type="GO" id="GO:0015171">
    <property type="term" value="F:amino acid transmembrane transporter activity"/>
    <property type="evidence" value="ECO:0007669"/>
    <property type="project" value="TreeGrafter"/>
</dbReference>
<feature type="transmembrane region" description="Helical" evidence="6">
    <location>
        <begin position="57"/>
        <end position="75"/>
    </location>
</feature>
<dbReference type="Proteomes" id="UP001328107">
    <property type="component" value="Unassembled WGS sequence"/>
</dbReference>
<accession>A0AAN4ZAC7</accession>
<evidence type="ECO:0000256" key="2">
    <source>
        <dbReference type="ARBA" id="ARBA00022448"/>
    </source>
</evidence>
<dbReference type="EMBL" id="BTRK01000002">
    <property type="protein sequence ID" value="GMR35381.1"/>
    <property type="molecule type" value="Genomic_DNA"/>
</dbReference>
<dbReference type="InterPro" id="IPR002293">
    <property type="entry name" value="AA/rel_permease1"/>
</dbReference>
<evidence type="ECO:0000256" key="1">
    <source>
        <dbReference type="ARBA" id="ARBA00004141"/>
    </source>
</evidence>
<evidence type="ECO:0000256" key="3">
    <source>
        <dbReference type="ARBA" id="ARBA00022692"/>
    </source>
</evidence>
<gene>
    <name evidence="7" type="ORF">PMAYCL1PPCAC_05577</name>
</gene>
<dbReference type="AlphaFoldDB" id="A0AAN4ZAC7"/>
<dbReference type="GO" id="GO:0005886">
    <property type="term" value="C:plasma membrane"/>
    <property type="evidence" value="ECO:0007669"/>
    <property type="project" value="TreeGrafter"/>
</dbReference>
<sequence length="221" mass="24285">RKSRIKIYLRQGDLTTNLHRCLNTFDITMIGVGHMVGAGIFVTTGEVMRKMAGPSTILSYIISGLAALLSALCYAEFGARYPRAGSAYTYTYVGCGEIWAFIIGWNIILEYVLGGATVGRTFAGYFDGQFQNAVRDWSLEHVRVWPWNTVPLLEHSTNYSVDICVEGDGSDRSLIGTYPDFIAVAIILFSAIFVGIGSKSAANFNSIFQLANLVVKAREIK</sequence>
<comment type="caution">
    <text evidence="7">The sequence shown here is derived from an EMBL/GenBank/DDBJ whole genome shotgun (WGS) entry which is preliminary data.</text>
</comment>
<evidence type="ECO:0000313" key="7">
    <source>
        <dbReference type="EMBL" id="GMR35381.1"/>
    </source>
</evidence>
<evidence type="ECO:0008006" key="9">
    <source>
        <dbReference type="Google" id="ProtNLM"/>
    </source>
</evidence>
<feature type="transmembrane region" description="Helical" evidence="6">
    <location>
        <begin position="21"/>
        <end position="45"/>
    </location>
</feature>
<name>A0AAN4ZAC7_9BILA</name>
<keyword evidence="3 6" id="KW-0812">Transmembrane</keyword>
<evidence type="ECO:0000256" key="4">
    <source>
        <dbReference type="ARBA" id="ARBA00022989"/>
    </source>
</evidence>
<protein>
    <recommendedName>
        <fullName evidence="9">Amino acid permease</fullName>
    </recommendedName>
</protein>
<evidence type="ECO:0000313" key="8">
    <source>
        <dbReference type="Proteomes" id="UP001328107"/>
    </source>
</evidence>
<keyword evidence="5 6" id="KW-0472">Membrane</keyword>
<evidence type="ECO:0000256" key="6">
    <source>
        <dbReference type="SAM" id="Phobius"/>
    </source>
</evidence>
<feature type="transmembrane region" description="Helical" evidence="6">
    <location>
        <begin position="181"/>
        <end position="198"/>
    </location>
</feature>
<feature type="non-terminal residue" evidence="7">
    <location>
        <position position="1"/>
    </location>
</feature>
<keyword evidence="4 6" id="KW-1133">Transmembrane helix</keyword>
<comment type="subcellular location">
    <subcellularLocation>
        <location evidence="1">Membrane</location>
        <topology evidence="1">Multi-pass membrane protein</topology>
    </subcellularLocation>
</comment>
<reference evidence="8" key="1">
    <citation type="submission" date="2022-10" db="EMBL/GenBank/DDBJ databases">
        <title>Genome assembly of Pristionchus species.</title>
        <authorList>
            <person name="Yoshida K."/>
            <person name="Sommer R.J."/>
        </authorList>
    </citation>
    <scope>NUCLEOTIDE SEQUENCE [LARGE SCALE GENOMIC DNA]</scope>
    <source>
        <strain evidence="8">RS5460</strain>
    </source>
</reference>
<organism evidence="7 8">
    <name type="scientific">Pristionchus mayeri</name>
    <dbReference type="NCBI Taxonomy" id="1317129"/>
    <lineage>
        <taxon>Eukaryota</taxon>
        <taxon>Metazoa</taxon>
        <taxon>Ecdysozoa</taxon>
        <taxon>Nematoda</taxon>
        <taxon>Chromadorea</taxon>
        <taxon>Rhabditida</taxon>
        <taxon>Rhabditina</taxon>
        <taxon>Diplogasteromorpha</taxon>
        <taxon>Diplogasteroidea</taxon>
        <taxon>Neodiplogasteridae</taxon>
        <taxon>Pristionchus</taxon>
    </lineage>
</organism>
<dbReference type="PANTHER" id="PTHR43243:SF4">
    <property type="entry name" value="CATIONIC AMINO ACID TRANSPORTER 4"/>
    <property type="match status" value="1"/>
</dbReference>
<dbReference type="Pfam" id="PF13520">
    <property type="entry name" value="AA_permease_2"/>
    <property type="match status" value="1"/>
</dbReference>
<dbReference type="Gene3D" id="1.20.1740.10">
    <property type="entry name" value="Amino acid/polyamine transporter I"/>
    <property type="match status" value="1"/>
</dbReference>
<evidence type="ECO:0000256" key="5">
    <source>
        <dbReference type="ARBA" id="ARBA00023136"/>
    </source>
</evidence>
<keyword evidence="8" id="KW-1185">Reference proteome</keyword>
<proteinExistence type="predicted"/>
<feature type="transmembrane region" description="Helical" evidence="6">
    <location>
        <begin position="87"/>
        <end position="108"/>
    </location>
</feature>
<keyword evidence="2" id="KW-0813">Transport</keyword>
<dbReference type="PANTHER" id="PTHR43243">
    <property type="entry name" value="INNER MEMBRANE TRANSPORTER YGJI-RELATED"/>
    <property type="match status" value="1"/>
</dbReference>